<dbReference type="InterPro" id="IPR025202">
    <property type="entry name" value="PLD-like_dom"/>
</dbReference>
<evidence type="ECO:0000256" key="2">
    <source>
        <dbReference type="ARBA" id="ARBA00008664"/>
    </source>
</evidence>
<dbReference type="GO" id="GO:0016891">
    <property type="term" value="F:RNA endonuclease activity producing 5'-phosphomonoesters, hydrolytic mechanism"/>
    <property type="evidence" value="ECO:0007669"/>
    <property type="project" value="TreeGrafter"/>
</dbReference>
<dbReference type="Pfam" id="PF13091">
    <property type="entry name" value="PLDc_2"/>
    <property type="match status" value="2"/>
</dbReference>
<evidence type="ECO:0000313" key="8">
    <source>
        <dbReference type="EMBL" id="KAB2934768.1"/>
    </source>
</evidence>
<evidence type="ECO:0000256" key="4">
    <source>
        <dbReference type="ARBA" id="ARBA00022801"/>
    </source>
</evidence>
<name>A0A833M015_9LEPT</name>
<dbReference type="EMBL" id="WBUI01000002">
    <property type="protein sequence ID" value="KAB2934768.1"/>
    <property type="molecule type" value="Genomic_DNA"/>
</dbReference>
<comment type="caution">
    <text evidence="8">The sequence shown here is derived from an EMBL/GenBank/DDBJ whole genome shotgun (WGS) entry which is preliminary data.</text>
</comment>
<dbReference type="Gene3D" id="3.30.870.10">
    <property type="entry name" value="Endonuclease Chain A"/>
    <property type="match status" value="2"/>
</dbReference>
<feature type="domain" description="PLD phosphodiesterase" evidence="7">
    <location>
        <begin position="115"/>
        <end position="142"/>
    </location>
</feature>
<dbReference type="SMART" id="SM00155">
    <property type="entry name" value="PLDc"/>
    <property type="match status" value="2"/>
</dbReference>
<dbReference type="GO" id="GO:0004630">
    <property type="term" value="F:phospholipase D activity"/>
    <property type="evidence" value="ECO:0007669"/>
    <property type="project" value="UniProtKB-EC"/>
</dbReference>
<evidence type="ECO:0000256" key="1">
    <source>
        <dbReference type="ARBA" id="ARBA00000798"/>
    </source>
</evidence>
<organism evidence="8 9">
    <name type="scientific">Leptonema illini</name>
    <dbReference type="NCBI Taxonomy" id="183"/>
    <lineage>
        <taxon>Bacteria</taxon>
        <taxon>Pseudomonadati</taxon>
        <taxon>Spirochaetota</taxon>
        <taxon>Spirochaetia</taxon>
        <taxon>Leptospirales</taxon>
        <taxon>Leptospiraceae</taxon>
        <taxon>Leptonema</taxon>
    </lineage>
</organism>
<evidence type="ECO:0000256" key="6">
    <source>
        <dbReference type="ARBA" id="ARBA00023098"/>
    </source>
</evidence>
<evidence type="ECO:0000256" key="3">
    <source>
        <dbReference type="ARBA" id="ARBA00012027"/>
    </source>
</evidence>
<sequence>MKRLLFCSVMLAVACSKRTDDTLAFLLERPTPVYLFTMPEASDVERFRLRSEIVRRVDAARHEIVFWFYGLDDPQIMDALKRAADRGIQLTLTGSSDQNYEGLEKRGLPYRLRAKTGLQHAKLMLIDRTILISGTGNFTRSGMMYNNNLFFISRIPEAVATTILNSLEFEEQGDMPISWQDNGALFRMMIAPLHGRTIQSELVQSILHGRSVRVMIFSFTDAVMATAMLVAARNGTHVAAIIESESRDGLSPKDMLHEAYGAAGSSPFFLYADGNERVYYAEDGAKHGGKQHHKTMIVDDRILTGSFNYSLSARDSNLETFFEIRDPQALPLFHAEFERLQALSQPVARPPYNSAPFTEGLTYENGRLCMPERQVQLMRGHGAFFRGLLFRDANCAPSSASAGFQSSAEFDPGATGVLSSGRALVDYREAEVSESLPEPMTDGLLPLPFYCDGPHCDPCSAGLCRGVTLDRVSLSGGWLRRTIESPVRRLLLLHRSGLEEAEIIEQNGSFLRFKAQATSSALLFFYTEDQQGNGQIEIACAARTPPAALKRILLALLWFYPSRFPAPVPCTTPDESL</sequence>
<dbReference type="InterPro" id="IPR001736">
    <property type="entry name" value="PLipase_D/transphosphatidylase"/>
</dbReference>
<accession>A0A833M015</accession>
<keyword evidence="4" id="KW-0378">Hydrolase</keyword>
<protein>
    <recommendedName>
        <fullName evidence="3">phospholipase D</fullName>
        <ecNumber evidence="3">3.1.4.4</ecNumber>
    </recommendedName>
</protein>
<feature type="domain" description="PLD phosphodiesterase" evidence="7">
    <location>
        <begin position="287"/>
        <end position="313"/>
    </location>
</feature>
<dbReference type="PROSITE" id="PS50035">
    <property type="entry name" value="PLD"/>
    <property type="match status" value="2"/>
</dbReference>
<gene>
    <name evidence="8" type="ORF">F9K24_03045</name>
</gene>
<dbReference type="SUPFAM" id="SSF56024">
    <property type="entry name" value="Phospholipase D/nuclease"/>
    <property type="match status" value="2"/>
</dbReference>
<dbReference type="PROSITE" id="PS51257">
    <property type="entry name" value="PROKAR_LIPOPROTEIN"/>
    <property type="match status" value="1"/>
</dbReference>
<keyword evidence="5" id="KW-0442">Lipid degradation</keyword>
<dbReference type="AlphaFoldDB" id="A0A833M015"/>
<dbReference type="PANTHER" id="PTHR43856:SF1">
    <property type="entry name" value="MITOCHONDRIAL CARDIOLIPIN HYDROLASE"/>
    <property type="match status" value="1"/>
</dbReference>
<dbReference type="GO" id="GO:0006793">
    <property type="term" value="P:phosphorus metabolic process"/>
    <property type="evidence" value="ECO:0007669"/>
    <property type="project" value="UniProtKB-ARBA"/>
</dbReference>
<evidence type="ECO:0000313" key="9">
    <source>
        <dbReference type="Proteomes" id="UP000460298"/>
    </source>
</evidence>
<dbReference type="EC" id="3.1.4.4" evidence="3"/>
<comment type="catalytic activity">
    <reaction evidence="1">
        <text>a 1,2-diacyl-sn-glycero-3-phosphocholine + H2O = a 1,2-diacyl-sn-glycero-3-phosphate + choline + H(+)</text>
        <dbReference type="Rhea" id="RHEA:14445"/>
        <dbReference type="ChEBI" id="CHEBI:15354"/>
        <dbReference type="ChEBI" id="CHEBI:15377"/>
        <dbReference type="ChEBI" id="CHEBI:15378"/>
        <dbReference type="ChEBI" id="CHEBI:57643"/>
        <dbReference type="ChEBI" id="CHEBI:58608"/>
        <dbReference type="EC" id="3.1.4.4"/>
    </reaction>
</comment>
<keyword evidence="6" id="KW-0443">Lipid metabolism</keyword>
<comment type="similarity">
    <text evidence="2">Belongs to the phospholipase D family.</text>
</comment>
<reference evidence="8 9" key="1">
    <citation type="submission" date="2019-10" db="EMBL/GenBank/DDBJ databases">
        <title>Extracellular Electron Transfer in a Candidatus Methanoperedens spp. Enrichment Culture.</title>
        <authorList>
            <person name="Berger S."/>
            <person name="Rangel Shaw D."/>
            <person name="Berben T."/>
            <person name="In 'T Zandt M."/>
            <person name="Frank J."/>
            <person name="Reimann J."/>
            <person name="Jetten M.S.M."/>
            <person name="Welte C.U."/>
        </authorList>
    </citation>
    <scope>NUCLEOTIDE SEQUENCE [LARGE SCALE GENOMIC DNA]</scope>
    <source>
        <strain evidence="8">SB12</strain>
    </source>
</reference>
<dbReference type="PANTHER" id="PTHR43856">
    <property type="entry name" value="CARDIOLIPIN HYDROLASE"/>
    <property type="match status" value="1"/>
</dbReference>
<evidence type="ECO:0000256" key="5">
    <source>
        <dbReference type="ARBA" id="ARBA00022963"/>
    </source>
</evidence>
<evidence type="ECO:0000259" key="7">
    <source>
        <dbReference type="PROSITE" id="PS50035"/>
    </source>
</evidence>
<dbReference type="Proteomes" id="UP000460298">
    <property type="component" value="Unassembled WGS sequence"/>
</dbReference>
<dbReference type="GO" id="GO:0016042">
    <property type="term" value="P:lipid catabolic process"/>
    <property type="evidence" value="ECO:0007669"/>
    <property type="project" value="UniProtKB-KW"/>
</dbReference>
<proteinExistence type="inferred from homology"/>
<dbReference type="InterPro" id="IPR051406">
    <property type="entry name" value="PLD_domain"/>
</dbReference>